<feature type="compositionally biased region" description="Basic residues" evidence="15">
    <location>
        <begin position="1200"/>
        <end position="1218"/>
    </location>
</feature>
<keyword evidence="7 13" id="KW-0067">ATP-binding</keyword>
<dbReference type="Proteomes" id="UP000187455">
    <property type="component" value="Unassembled WGS sequence"/>
</dbReference>
<evidence type="ECO:0000256" key="1">
    <source>
        <dbReference type="ARBA" id="ARBA00004245"/>
    </source>
</evidence>
<dbReference type="InterPro" id="IPR047241">
    <property type="entry name" value="KIF11-like_kin_motor_dom"/>
</dbReference>
<feature type="region of interest" description="Disordered" evidence="15">
    <location>
        <begin position="1181"/>
        <end position="1218"/>
    </location>
</feature>
<dbReference type="InterPro" id="IPR036961">
    <property type="entry name" value="Kinesin_motor_dom_sf"/>
</dbReference>
<reference evidence="17 18" key="1">
    <citation type="journal article" date="2016" name="Mol. Biol. Evol.">
        <title>Genome-Wide Survey of Gut Fungi (Harpellales) Reveals the First Horizontally Transferred Ubiquitin Gene from a Mosquito Host.</title>
        <authorList>
            <person name="Wang Y."/>
            <person name="White M.M."/>
            <person name="Kvist S."/>
            <person name="Moncalvo J.M."/>
        </authorList>
    </citation>
    <scope>NUCLEOTIDE SEQUENCE [LARGE SCALE GENOMIC DNA]</scope>
    <source>
        <strain evidence="17 18">ALG-7-W6</strain>
    </source>
</reference>
<evidence type="ECO:0000256" key="10">
    <source>
        <dbReference type="ARBA" id="ARBA00023212"/>
    </source>
</evidence>
<name>A0A1R0GSZ0_9FUNG</name>
<keyword evidence="5 13" id="KW-0547">Nucleotide-binding</keyword>
<keyword evidence="6" id="KW-0498">Mitosis</keyword>
<dbReference type="PANTHER" id="PTHR47970:SF12">
    <property type="entry name" value="KINESIN FAMILY MEMBER 11"/>
    <property type="match status" value="1"/>
</dbReference>
<dbReference type="CDD" id="cd01364">
    <property type="entry name" value="KISc_BimC_Eg5"/>
    <property type="match status" value="1"/>
</dbReference>
<dbReference type="GO" id="GO:0007018">
    <property type="term" value="P:microtubule-based movement"/>
    <property type="evidence" value="ECO:0007669"/>
    <property type="project" value="InterPro"/>
</dbReference>
<comment type="similarity">
    <text evidence="12">Belongs to the TRAFAC class myosin-kinesin ATPase superfamily. Kinesin family. KIN-5/BimC subfamily.</text>
</comment>
<sequence>MLTSSANSSRNEPQIPPSAQKQTTSNSTDDKEMNIQVVVRCRGLTEKEKKEKTPKVITVPMFTGREVNYKNGSINRTYTFDKVFGPEADQETVYQDVAMPILKEVLQGLNESFFFLDSFNCTIFAYGQTGTGKTYTMEGNMDSVNQERSSEVGIAKGFDPDRLARKGVPPEAGIIPRVLQRMFYLLDQSSQEYSVSVSHLELYNEELRDLLADSEDSPSFPINNSGDNSRIRIYDDGAGKGGIVIQGLEEKLVRSSNDAIKLLQRGSQRRQVANTKCNEFSSRSHSIYMLTVHIKEKNLSKAGEDLIKIGKLNLVDLAGSENIGRSGAEQRRAREAGMINQSLLTLGRVINSLVDRSPHVPYRESKLTRLLRDSLGGKTKTCLIATICPSKSSIEETLSTLDYANRAKSIRNRPEANKKVTQTALVGDLQLQIERLQMDLAASHSKNGIFLSTERYKELVEDSEYKSTQADEWKQRVELREAELKTVHNEAKELMNKCYDLEQVLMSKNSLIEEKDLSIKTLESSLNLTENLLKEQKAVNKVHADNEFNLNLTADSLAKFSYKLTNEIEMFYDKMDRVDKSTSQKRKLLFDFKVKASSLCTNLIGKLDTVPKIIGDCLELVKSEFTNSIQKHYVQDLEIETTKISKILETASENALEKFEASISKNKSIIEDSISELNSFVNGSNSDLENLISFHLDKNLNKMSEFKDLTKEKNDKAKEILSDKTSIFNNGFLSIKNRLCEYKTELKKITESLKAVKTSQTEFLLDQKKRFSKLHSDFSDDLVKRNAEIIHNLQRSLEENAKAQSKMWEMAISDFGTSSKKNLDIIDYLNHDSIASINGFDMVIDDYSSSINKLNSSNSSANQNLLDVFSELQSSAESISNHFDENKSKLENDSLSIMHKIRARVSEHNESVSNLNDSNSESAFEQLGNVKTISNQSIKDLNSCILNTKSQLIGSFDDIIIKNLTGMKKETGEAILASKEGSNIILESMKILIRESDAAENLSKSGENGAIVKTPQRQTHLDVSEISWKITRPMSDIISELRDDENQQESAKSLDSDTDQGLGGSNPLSKRLNKFEDLSWASKTYKPDLSSVKIAGKSVKRKCNPIKNINMSVPFFSDLSMSSTDLNSLNDGSFKKARYDLGAGSLDPANTDNLETFVEQKQNDSDISSFKFDLNIEPCSLESPLTNGNEDQDKGSQLAHKFKDRRIKKPTHSKRTRK</sequence>
<dbReference type="PROSITE" id="PS00411">
    <property type="entry name" value="KINESIN_MOTOR_1"/>
    <property type="match status" value="1"/>
</dbReference>
<dbReference type="Pfam" id="PF00225">
    <property type="entry name" value="Kinesin"/>
    <property type="match status" value="1"/>
</dbReference>
<evidence type="ECO:0000313" key="17">
    <source>
        <dbReference type="EMBL" id="OLY80014.1"/>
    </source>
</evidence>
<evidence type="ECO:0000256" key="15">
    <source>
        <dbReference type="SAM" id="MobiDB-lite"/>
    </source>
</evidence>
<proteinExistence type="inferred from homology"/>
<dbReference type="GO" id="GO:0008574">
    <property type="term" value="F:plus-end-directed microtubule motor activity"/>
    <property type="evidence" value="ECO:0007669"/>
    <property type="project" value="TreeGrafter"/>
</dbReference>
<feature type="compositionally biased region" description="Polar residues" evidence="15">
    <location>
        <begin position="1"/>
        <end position="27"/>
    </location>
</feature>
<keyword evidence="11" id="KW-0131">Cell cycle</keyword>
<evidence type="ECO:0000256" key="5">
    <source>
        <dbReference type="ARBA" id="ARBA00022741"/>
    </source>
</evidence>
<evidence type="ECO:0000256" key="8">
    <source>
        <dbReference type="ARBA" id="ARBA00023054"/>
    </source>
</evidence>
<evidence type="ECO:0000256" key="12">
    <source>
        <dbReference type="ARBA" id="ARBA00034704"/>
    </source>
</evidence>
<evidence type="ECO:0000256" key="7">
    <source>
        <dbReference type="ARBA" id="ARBA00022840"/>
    </source>
</evidence>
<dbReference type="InterPro" id="IPR001752">
    <property type="entry name" value="Kinesin_motor_dom"/>
</dbReference>
<evidence type="ECO:0000256" key="9">
    <source>
        <dbReference type="ARBA" id="ARBA00023175"/>
    </source>
</evidence>
<protein>
    <submittedName>
        <fullName evidence="17">Putative 125 kDa kinesin-related protein</fullName>
    </submittedName>
</protein>
<feature type="region of interest" description="Disordered" evidence="15">
    <location>
        <begin position="1042"/>
        <end position="1069"/>
    </location>
</feature>
<comment type="subcellular location">
    <subcellularLocation>
        <location evidence="1">Cytoplasm</location>
        <location evidence="1">Cytoskeleton</location>
    </subcellularLocation>
</comment>
<organism evidence="17 18">
    <name type="scientific">Smittium mucronatum</name>
    <dbReference type="NCBI Taxonomy" id="133383"/>
    <lineage>
        <taxon>Eukaryota</taxon>
        <taxon>Fungi</taxon>
        <taxon>Fungi incertae sedis</taxon>
        <taxon>Zoopagomycota</taxon>
        <taxon>Kickxellomycotina</taxon>
        <taxon>Harpellomycetes</taxon>
        <taxon>Harpellales</taxon>
        <taxon>Legeriomycetaceae</taxon>
        <taxon>Smittium</taxon>
    </lineage>
</organism>
<dbReference type="PRINTS" id="PR00380">
    <property type="entry name" value="KINESINHEAVY"/>
</dbReference>
<feature type="domain" description="Kinesin motor" evidence="16">
    <location>
        <begin position="34"/>
        <end position="410"/>
    </location>
</feature>
<dbReference type="OrthoDB" id="3176171at2759"/>
<accession>A0A1R0GSZ0</accession>
<dbReference type="InterPro" id="IPR019821">
    <property type="entry name" value="Kinesin_motor_CS"/>
</dbReference>
<dbReference type="GO" id="GO:0005524">
    <property type="term" value="F:ATP binding"/>
    <property type="evidence" value="ECO:0007669"/>
    <property type="project" value="UniProtKB-UniRule"/>
</dbReference>
<feature type="coiled-coil region" evidence="14">
    <location>
        <begin position="477"/>
        <end position="539"/>
    </location>
</feature>
<comment type="caution">
    <text evidence="17">The sequence shown here is derived from an EMBL/GenBank/DDBJ whole genome shotgun (WGS) entry which is preliminary data.</text>
</comment>
<dbReference type="SMART" id="SM00129">
    <property type="entry name" value="KISc"/>
    <property type="match status" value="1"/>
</dbReference>
<dbReference type="GO" id="GO:0005876">
    <property type="term" value="C:spindle microtubule"/>
    <property type="evidence" value="ECO:0007669"/>
    <property type="project" value="TreeGrafter"/>
</dbReference>
<dbReference type="SUPFAM" id="SSF52540">
    <property type="entry name" value="P-loop containing nucleoside triphosphate hydrolases"/>
    <property type="match status" value="1"/>
</dbReference>
<dbReference type="GO" id="GO:0051301">
    <property type="term" value="P:cell division"/>
    <property type="evidence" value="ECO:0007669"/>
    <property type="project" value="UniProtKB-KW"/>
</dbReference>
<dbReference type="GO" id="GO:0005634">
    <property type="term" value="C:nucleus"/>
    <property type="evidence" value="ECO:0007669"/>
    <property type="project" value="TreeGrafter"/>
</dbReference>
<evidence type="ECO:0000256" key="13">
    <source>
        <dbReference type="PROSITE-ProRule" id="PRU00283"/>
    </source>
</evidence>
<keyword evidence="2" id="KW-0963">Cytoplasm</keyword>
<keyword evidence="18" id="KW-1185">Reference proteome</keyword>
<dbReference type="PANTHER" id="PTHR47970">
    <property type="entry name" value="KINESIN-LIKE PROTEIN KIF11"/>
    <property type="match status" value="1"/>
</dbReference>
<dbReference type="EMBL" id="LSSL01003876">
    <property type="protein sequence ID" value="OLY80014.1"/>
    <property type="molecule type" value="Genomic_DNA"/>
</dbReference>
<gene>
    <name evidence="17" type="ORF">AYI68_g5899</name>
</gene>
<evidence type="ECO:0000256" key="3">
    <source>
        <dbReference type="ARBA" id="ARBA00022618"/>
    </source>
</evidence>
<keyword evidence="4" id="KW-0493">Microtubule</keyword>
<dbReference type="InterPro" id="IPR047149">
    <property type="entry name" value="KIF11-like"/>
</dbReference>
<dbReference type="GO" id="GO:0008017">
    <property type="term" value="F:microtubule binding"/>
    <property type="evidence" value="ECO:0007669"/>
    <property type="project" value="InterPro"/>
</dbReference>
<feature type="region of interest" description="Disordered" evidence="15">
    <location>
        <begin position="1"/>
        <end position="32"/>
    </location>
</feature>
<dbReference type="InterPro" id="IPR027417">
    <property type="entry name" value="P-loop_NTPase"/>
</dbReference>
<keyword evidence="8 14" id="KW-0175">Coiled coil</keyword>
<feature type="binding site" evidence="13">
    <location>
        <begin position="127"/>
        <end position="134"/>
    </location>
    <ligand>
        <name>ATP</name>
        <dbReference type="ChEBI" id="CHEBI:30616"/>
    </ligand>
</feature>
<dbReference type="FunFam" id="3.40.850.10:FF:000051">
    <property type="entry name" value="Kinesin-like protein bimC"/>
    <property type="match status" value="1"/>
</dbReference>
<evidence type="ECO:0000313" key="18">
    <source>
        <dbReference type="Proteomes" id="UP000187455"/>
    </source>
</evidence>
<dbReference type="GO" id="GO:0000073">
    <property type="term" value="P:initial mitotic spindle pole body separation"/>
    <property type="evidence" value="ECO:0007669"/>
    <property type="project" value="TreeGrafter"/>
</dbReference>
<evidence type="ECO:0000256" key="6">
    <source>
        <dbReference type="ARBA" id="ARBA00022776"/>
    </source>
</evidence>
<evidence type="ECO:0000256" key="11">
    <source>
        <dbReference type="ARBA" id="ARBA00023306"/>
    </source>
</evidence>
<keyword evidence="10" id="KW-0206">Cytoskeleton</keyword>
<keyword evidence="3" id="KW-0132">Cell division</keyword>
<dbReference type="GO" id="GO:0072686">
    <property type="term" value="C:mitotic spindle"/>
    <property type="evidence" value="ECO:0007669"/>
    <property type="project" value="TreeGrafter"/>
</dbReference>
<evidence type="ECO:0000256" key="14">
    <source>
        <dbReference type="SAM" id="Coils"/>
    </source>
</evidence>
<dbReference type="PROSITE" id="PS50067">
    <property type="entry name" value="KINESIN_MOTOR_2"/>
    <property type="match status" value="1"/>
</dbReference>
<evidence type="ECO:0000259" key="16">
    <source>
        <dbReference type="PROSITE" id="PS50067"/>
    </source>
</evidence>
<evidence type="ECO:0000256" key="4">
    <source>
        <dbReference type="ARBA" id="ARBA00022701"/>
    </source>
</evidence>
<keyword evidence="9 13" id="KW-0505">Motor protein</keyword>
<dbReference type="Gene3D" id="3.40.850.10">
    <property type="entry name" value="Kinesin motor domain"/>
    <property type="match status" value="1"/>
</dbReference>
<evidence type="ECO:0000256" key="2">
    <source>
        <dbReference type="ARBA" id="ARBA00022490"/>
    </source>
</evidence>
<dbReference type="STRING" id="133383.A0A1R0GSZ0"/>
<dbReference type="AlphaFoldDB" id="A0A1R0GSZ0"/>